<sequence length="109" mass="12890">MWYTSLLEKRREEEKVHQFLMGLDDINYGTVRSNILAADHLPSMNRVYSTLVQEERMKNVTRAKEERGEVMGLGFKQAPERRDVEKQRTDQWYVLIVARQVMMLEAVSN</sequence>
<evidence type="ECO:0000313" key="2">
    <source>
        <dbReference type="Proteomes" id="UP001234297"/>
    </source>
</evidence>
<proteinExistence type="predicted"/>
<accession>A0ACC2M2A0</accession>
<evidence type="ECO:0000313" key="1">
    <source>
        <dbReference type="EMBL" id="KAJ8639770.1"/>
    </source>
</evidence>
<protein>
    <submittedName>
        <fullName evidence="1">Uncharacterized protein</fullName>
    </submittedName>
</protein>
<gene>
    <name evidence="1" type="ORF">MRB53_016464</name>
</gene>
<reference evidence="1 2" key="1">
    <citation type="journal article" date="2022" name="Hortic Res">
        <title>A haplotype resolved chromosomal level avocado genome allows analysis of novel avocado genes.</title>
        <authorList>
            <person name="Nath O."/>
            <person name="Fletcher S.J."/>
            <person name="Hayward A."/>
            <person name="Shaw L.M."/>
            <person name="Masouleh A.K."/>
            <person name="Furtado A."/>
            <person name="Henry R.J."/>
            <person name="Mitter N."/>
        </authorList>
    </citation>
    <scope>NUCLEOTIDE SEQUENCE [LARGE SCALE GENOMIC DNA]</scope>
    <source>
        <strain evidence="2">cv. Hass</strain>
    </source>
</reference>
<comment type="caution">
    <text evidence="1">The sequence shown here is derived from an EMBL/GenBank/DDBJ whole genome shotgun (WGS) entry which is preliminary data.</text>
</comment>
<dbReference type="Proteomes" id="UP001234297">
    <property type="component" value="Chromosome 5"/>
</dbReference>
<keyword evidence="2" id="KW-1185">Reference proteome</keyword>
<organism evidence="1 2">
    <name type="scientific">Persea americana</name>
    <name type="common">Avocado</name>
    <dbReference type="NCBI Taxonomy" id="3435"/>
    <lineage>
        <taxon>Eukaryota</taxon>
        <taxon>Viridiplantae</taxon>
        <taxon>Streptophyta</taxon>
        <taxon>Embryophyta</taxon>
        <taxon>Tracheophyta</taxon>
        <taxon>Spermatophyta</taxon>
        <taxon>Magnoliopsida</taxon>
        <taxon>Magnoliidae</taxon>
        <taxon>Laurales</taxon>
        <taxon>Lauraceae</taxon>
        <taxon>Persea</taxon>
    </lineage>
</organism>
<name>A0ACC2M2A0_PERAE</name>
<dbReference type="EMBL" id="CM056813">
    <property type="protein sequence ID" value="KAJ8639770.1"/>
    <property type="molecule type" value="Genomic_DNA"/>
</dbReference>